<organism evidence="1 2">
    <name type="scientific">Bacteroides ovatus</name>
    <dbReference type="NCBI Taxonomy" id="28116"/>
    <lineage>
        <taxon>Bacteria</taxon>
        <taxon>Pseudomonadati</taxon>
        <taxon>Bacteroidota</taxon>
        <taxon>Bacteroidia</taxon>
        <taxon>Bacteroidales</taxon>
        <taxon>Bacteroidaceae</taxon>
        <taxon>Bacteroides</taxon>
    </lineage>
</organism>
<dbReference type="AlphaFoldDB" id="A0A414WS92"/>
<dbReference type="RefSeq" id="WP_118299783.1">
    <property type="nucleotide sequence ID" value="NZ_QRJR01000034.1"/>
</dbReference>
<protein>
    <submittedName>
        <fullName evidence="1">Uncharacterized protein</fullName>
    </submittedName>
</protein>
<name>A0A414WS92_BACOV</name>
<evidence type="ECO:0000313" key="1">
    <source>
        <dbReference type="EMBL" id="RHH40402.1"/>
    </source>
</evidence>
<reference evidence="1 2" key="1">
    <citation type="submission" date="2018-08" db="EMBL/GenBank/DDBJ databases">
        <title>A genome reference for cultivated species of the human gut microbiota.</title>
        <authorList>
            <person name="Zou Y."/>
            <person name="Xue W."/>
            <person name="Luo G."/>
        </authorList>
    </citation>
    <scope>NUCLEOTIDE SEQUENCE [LARGE SCALE GENOMIC DNA]</scope>
    <source>
        <strain evidence="1 2">AM17-48</strain>
    </source>
</reference>
<dbReference type="EMBL" id="QRJR01000034">
    <property type="protein sequence ID" value="RHH40402.1"/>
    <property type="molecule type" value="Genomic_DNA"/>
</dbReference>
<evidence type="ECO:0000313" key="2">
    <source>
        <dbReference type="Proteomes" id="UP000283329"/>
    </source>
</evidence>
<comment type="caution">
    <text evidence="1">The sequence shown here is derived from an EMBL/GenBank/DDBJ whole genome shotgun (WGS) entry which is preliminary data.</text>
</comment>
<dbReference type="Proteomes" id="UP000283329">
    <property type="component" value="Unassembled WGS sequence"/>
</dbReference>
<proteinExistence type="predicted"/>
<accession>A0A414WS92</accession>
<gene>
    <name evidence="1" type="ORF">DW206_22870</name>
</gene>
<sequence length="81" mass="9324">MTHYELEQGLNALYKDLDNIQNMDEETVRRVYNVDCKADIIEVIEEEIDTYEAILSGPDTGEDNDMDYDALCLIQGLSRYA</sequence>